<evidence type="ECO:0000313" key="5">
    <source>
        <dbReference type="Proteomes" id="UP000309872"/>
    </source>
</evidence>
<dbReference type="Pfam" id="PF14242">
    <property type="entry name" value="DUF4342"/>
    <property type="match status" value="1"/>
</dbReference>
<feature type="compositionally biased region" description="Basic and acidic residues" evidence="1">
    <location>
        <begin position="77"/>
        <end position="87"/>
    </location>
</feature>
<proteinExistence type="predicted"/>
<evidence type="ECO:0000256" key="2">
    <source>
        <dbReference type="SAM" id="Phobius"/>
    </source>
</evidence>
<keyword evidence="2" id="KW-1133">Transmembrane helix</keyword>
<sequence length="102" mass="10961">MSFKESFNVNGENLLKKIKEIIAEGNVRKIIISDKAGKEILSFPVTIGVVGVVLLPIFAAVGALAALLTECTITVERSDSSKEHDQNDTPPPTENPNTPTDI</sequence>
<evidence type="ECO:0000313" key="4">
    <source>
        <dbReference type="EMBL" id="TJY62644.1"/>
    </source>
</evidence>
<evidence type="ECO:0000259" key="3">
    <source>
        <dbReference type="Pfam" id="PF14242"/>
    </source>
</evidence>
<feature type="region of interest" description="Disordered" evidence="1">
    <location>
        <begin position="77"/>
        <end position="102"/>
    </location>
</feature>
<keyword evidence="2" id="KW-0812">Transmembrane</keyword>
<gene>
    <name evidence="4" type="ORF">FAZ19_19425</name>
</gene>
<keyword evidence="2" id="KW-0472">Membrane</keyword>
<protein>
    <submittedName>
        <fullName evidence="4">DUF4342 domain-containing protein</fullName>
    </submittedName>
</protein>
<keyword evidence="5" id="KW-1185">Reference proteome</keyword>
<dbReference type="Proteomes" id="UP000309872">
    <property type="component" value="Unassembled WGS sequence"/>
</dbReference>
<accession>A0A4U0GVN9</accession>
<feature type="transmembrane region" description="Helical" evidence="2">
    <location>
        <begin position="43"/>
        <end position="68"/>
    </location>
</feature>
<dbReference type="InterPro" id="IPR025642">
    <property type="entry name" value="DUF4342"/>
</dbReference>
<feature type="domain" description="DUF4342" evidence="3">
    <location>
        <begin position="3"/>
        <end position="77"/>
    </location>
</feature>
<reference evidence="4 5" key="1">
    <citation type="submission" date="2019-04" db="EMBL/GenBank/DDBJ databases">
        <title>Sphingobacterium olei sp. nov., isolated from oil-contaminated soil.</title>
        <authorList>
            <person name="Liu B."/>
        </authorList>
    </citation>
    <scope>NUCLEOTIDE SEQUENCE [LARGE SCALE GENOMIC DNA]</scope>
    <source>
        <strain evidence="4 5">Y3L14</strain>
    </source>
</reference>
<name>A0A4U0GVN9_9SPHI</name>
<dbReference type="AlphaFoldDB" id="A0A4U0GVN9"/>
<comment type="caution">
    <text evidence="4">The sequence shown here is derived from an EMBL/GenBank/DDBJ whole genome shotgun (WGS) entry which is preliminary data.</text>
</comment>
<organism evidence="4 5">
    <name type="scientific">Sphingobacterium alkalisoli</name>
    <dbReference type="NCBI Taxonomy" id="1874115"/>
    <lineage>
        <taxon>Bacteria</taxon>
        <taxon>Pseudomonadati</taxon>
        <taxon>Bacteroidota</taxon>
        <taxon>Sphingobacteriia</taxon>
        <taxon>Sphingobacteriales</taxon>
        <taxon>Sphingobacteriaceae</taxon>
        <taxon>Sphingobacterium</taxon>
    </lineage>
</organism>
<dbReference type="RefSeq" id="WP_136822431.1">
    <property type="nucleotide sequence ID" value="NZ_BMJX01000007.1"/>
</dbReference>
<dbReference type="OrthoDB" id="677607at2"/>
<dbReference type="EMBL" id="SUKA01000007">
    <property type="protein sequence ID" value="TJY62644.1"/>
    <property type="molecule type" value="Genomic_DNA"/>
</dbReference>
<evidence type="ECO:0000256" key="1">
    <source>
        <dbReference type="SAM" id="MobiDB-lite"/>
    </source>
</evidence>